<accession>A0A517LYH6</accession>
<dbReference type="Proteomes" id="UP000319557">
    <property type="component" value="Chromosome"/>
</dbReference>
<organism evidence="1 2">
    <name type="scientific">Rosistilla ulvae</name>
    <dbReference type="NCBI Taxonomy" id="1930277"/>
    <lineage>
        <taxon>Bacteria</taxon>
        <taxon>Pseudomonadati</taxon>
        <taxon>Planctomycetota</taxon>
        <taxon>Planctomycetia</taxon>
        <taxon>Pirellulales</taxon>
        <taxon>Pirellulaceae</taxon>
        <taxon>Rosistilla</taxon>
    </lineage>
</organism>
<sequence length="147" mass="16858">MLEKNYKQTLAELIETVHWDIELTEGDEAFFSENGTTSPCAYESRSSPRMRARGRGILYYEEALRAFPRSSDPLGIYTMDFSKVGIGFVASRQFLPEEIVRIVLPTFWARLRITRCQRNNAQRYDSGGVLISWHEPSPDAFESLLVS</sequence>
<dbReference type="EMBL" id="CP036261">
    <property type="protein sequence ID" value="QDS87672.1"/>
    <property type="molecule type" value="Genomic_DNA"/>
</dbReference>
<protein>
    <recommendedName>
        <fullName evidence="3">PilZ domain-containing protein</fullName>
    </recommendedName>
</protein>
<dbReference type="KEGG" id="ruv:EC9_18510"/>
<dbReference type="AlphaFoldDB" id="A0A517LYH6"/>
<dbReference type="RefSeq" id="WP_145344190.1">
    <property type="nucleotide sequence ID" value="NZ_CP036261.1"/>
</dbReference>
<evidence type="ECO:0008006" key="3">
    <source>
        <dbReference type="Google" id="ProtNLM"/>
    </source>
</evidence>
<gene>
    <name evidence="1" type="ORF">EC9_18510</name>
</gene>
<name>A0A517LYH6_9BACT</name>
<dbReference type="OrthoDB" id="274443at2"/>
<evidence type="ECO:0000313" key="2">
    <source>
        <dbReference type="Proteomes" id="UP000319557"/>
    </source>
</evidence>
<evidence type="ECO:0000313" key="1">
    <source>
        <dbReference type="EMBL" id="QDS87672.1"/>
    </source>
</evidence>
<proteinExistence type="predicted"/>
<reference evidence="1 2" key="1">
    <citation type="submission" date="2019-02" db="EMBL/GenBank/DDBJ databases">
        <title>Deep-cultivation of Planctomycetes and their phenomic and genomic characterization uncovers novel biology.</title>
        <authorList>
            <person name="Wiegand S."/>
            <person name="Jogler M."/>
            <person name="Boedeker C."/>
            <person name="Pinto D."/>
            <person name="Vollmers J."/>
            <person name="Rivas-Marin E."/>
            <person name="Kohn T."/>
            <person name="Peeters S.H."/>
            <person name="Heuer A."/>
            <person name="Rast P."/>
            <person name="Oberbeckmann S."/>
            <person name="Bunk B."/>
            <person name="Jeske O."/>
            <person name="Meyerdierks A."/>
            <person name="Storesund J.E."/>
            <person name="Kallscheuer N."/>
            <person name="Luecker S."/>
            <person name="Lage O.M."/>
            <person name="Pohl T."/>
            <person name="Merkel B.J."/>
            <person name="Hornburger P."/>
            <person name="Mueller R.-W."/>
            <person name="Bruemmer F."/>
            <person name="Labrenz M."/>
            <person name="Spormann A.M."/>
            <person name="Op den Camp H."/>
            <person name="Overmann J."/>
            <person name="Amann R."/>
            <person name="Jetten M.S.M."/>
            <person name="Mascher T."/>
            <person name="Medema M.H."/>
            <person name="Devos D.P."/>
            <person name="Kaster A.-K."/>
            <person name="Ovreas L."/>
            <person name="Rohde M."/>
            <person name="Galperin M.Y."/>
            <person name="Jogler C."/>
        </authorList>
    </citation>
    <scope>NUCLEOTIDE SEQUENCE [LARGE SCALE GENOMIC DNA]</scope>
    <source>
        <strain evidence="1 2">EC9</strain>
    </source>
</reference>
<keyword evidence="2" id="KW-1185">Reference proteome</keyword>